<sequence>MKGLSVVCALLVAAILLFAPCTAYAQSTEYQPTAQTVYARALSREAYFCTLPDLATSTFAVPYTYCVEVLSDDGEWFRVKYAEDYGIYRAVYGYVQKRDFELVSERPQTVYLYKPISVTFSQDAPSGNLPVIGDITVTAAFYGSYYSGAAGYSYVLCEDSFGYIVGANEDYPLILPENTDTDNPAKQPASNGGKIAAGVILGVLALTAVAVAMLSGKKGKRKSSNKTSDPFGPKYR</sequence>
<keyword evidence="1" id="KW-1133">Transmembrane helix</keyword>
<keyword evidence="2" id="KW-0732">Signal</keyword>
<dbReference type="EMBL" id="DVNE01000037">
    <property type="protein sequence ID" value="HIU61774.1"/>
    <property type="molecule type" value="Genomic_DNA"/>
</dbReference>
<feature type="transmembrane region" description="Helical" evidence="1">
    <location>
        <begin position="195"/>
        <end position="216"/>
    </location>
</feature>
<feature type="signal peptide" evidence="2">
    <location>
        <begin position="1"/>
        <end position="25"/>
    </location>
</feature>
<evidence type="ECO:0000313" key="3">
    <source>
        <dbReference type="EMBL" id="HIU61774.1"/>
    </source>
</evidence>
<evidence type="ECO:0000256" key="2">
    <source>
        <dbReference type="SAM" id="SignalP"/>
    </source>
</evidence>
<reference evidence="3" key="2">
    <citation type="journal article" date="2021" name="PeerJ">
        <title>Extensive microbial diversity within the chicken gut microbiome revealed by metagenomics and culture.</title>
        <authorList>
            <person name="Gilroy R."/>
            <person name="Ravi A."/>
            <person name="Getino M."/>
            <person name="Pursley I."/>
            <person name="Horton D.L."/>
            <person name="Alikhan N.F."/>
            <person name="Baker D."/>
            <person name="Gharbi K."/>
            <person name="Hall N."/>
            <person name="Watson M."/>
            <person name="Adriaenssens E.M."/>
            <person name="Foster-Nyarko E."/>
            <person name="Jarju S."/>
            <person name="Secka A."/>
            <person name="Antonio M."/>
            <person name="Oren A."/>
            <person name="Chaudhuri R.R."/>
            <person name="La Ragione R."/>
            <person name="Hildebrand F."/>
            <person name="Pallen M.J."/>
        </authorList>
    </citation>
    <scope>NUCLEOTIDE SEQUENCE</scope>
    <source>
        <strain evidence="3">CHK195-12923</strain>
    </source>
</reference>
<comment type="caution">
    <text evidence="3">The sequence shown here is derived from an EMBL/GenBank/DDBJ whole genome shotgun (WGS) entry which is preliminary data.</text>
</comment>
<reference evidence="3" key="1">
    <citation type="submission" date="2020-10" db="EMBL/GenBank/DDBJ databases">
        <authorList>
            <person name="Gilroy R."/>
        </authorList>
    </citation>
    <scope>NUCLEOTIDE SEQUENCE</scope>
    <source>
        <strain evidence="3">CHK195-12923</strain>
    </source>
</reference>
<organism evidence="3 4">
    <name type="scientific">Candidatus Coproplasma excrementigallinarum</name>
    <dbReference type="NCBI Taxonomy" id="2840747"/>
    <lineage>
        <taxon>Bacteria</taxon>
        <taxon>Bacillati</taxon>
        <taxon>Bacillota</taxon>
        <taxon>Clostridia</taxon>
        <taxon>Eubacteriales</taxon>
        <taxon>Candidatus Coproplasma</taxon>
    </lineage>
</organism>
<accession>A0A9D1SIK0</accession>
<keyword evidence="1" id="KW-0812">Transmembrane</keyword>
<keyword evidence="1" id="KW-0472">Membrane</keyword>
<feature type="chain" id="PRO_5038342276" description="SH3b domain-containing protein" evidence="2">
    <location>
        <begin position="26"/>
        <end position="236"/>
    </location>
</feature>
<dbReference type="AlphaFoldDB" id="A0A9D1SIK0"/>
<evidence type="ECO:0000256" key="1">
    <source>
        <dbReference type="SAM" id="Phobius"/>
    </source>
</evidence>
<gene>
    <name evidence="3" type="ORF">IAB69_03905</name>
</gene>
<proteinExistence type="predicted"/>
<name>A0A9D1SIK0_9FIRM</name>
<dbReference type="Proteomes" id="UP000824110">
    <property type="component" value="Unassembled WGS sequence"/>
</dbReference>
<protein>
    <recommendedName>
        <fullName evidence="5">SH3b domain-containing protein</fullName>
    </recommendedName>
</protein>
<evidence type="ECO:0000313" key="4">
    <source>
        <dbReference type="Proteomes" id="UP000824110"/>
    </source>
</evidence>
<evidence type="ECO:0008006" key="5">
    <source>
        <dbReference type="Google" id="ProtNLM"/>
    </source>
</evidence>